<evidence type="ECO:0000256" key="3">
    <source>
        <dbReference type="ARBA" id="ARBA00023315"/>
    </source>
</evidence>
<reference evidence="6" key="1">
    <citation type="submission" date="2019-02" db="EMBL/GenBank/DDBJ databases">
        <authorList>
            <person name="Li S.-H."/>
        </authorList>
    </citation>
    <scope>NUCLEOTIDE SEQUENCE</scope>
    <source>
        <strain evidence="6">IMCC8485</strain>
    </source>
</reference>
<dbReference type="InterPro" id="IPR016039">
    <property type="entry name" value="Thiolase-like"/>
</dbReference>
<sequence length="514" mass="55680">MSDKNIPVLIGAGQITDKRDPDKAATPVELMAEVARLAADDAGPGPSLLNCVDAIVAVGITVDSPEANNPAKGMYTNIPKTVSNLLGIDPAIQLYSATGGNTPQMLVNKFSEKIAQNEVSTVLLTGAEALNTMIGRLKKGLPLDDWSDDPGGTPQIIGDQRPAASEHEISFAMQTPSITYPLFENALRGKYELSLDEHRKKLGELYFRFNRVATQNPLAWFPTPRSADEIATPSELNRYVGFPYTKYLNSIIQVNQGAAVILTSVAKARELGVSEDKMVYLHGCADANDIWNVTERVDYHSSPAVRTMGKKAFAMAGKTVADMDYFDIYSCFPSAVQIACDELGIAHDDPRGLTVTGGLPYFGGAGNNYVMHSIAHMMGVLRSNPGTFGLLNANGWFITKHALGIYSTTPVDKAWKREAPADYQQPILEQPHPPFTEDPQGDACIETYTVLHGRQGIERGLIIGRLADGTRFVAQTPGDDETLRKLMQTDALGMSGTVNKVEGVNTFVPNFESV</sequence>
<dbReference type="Gene3D" id="2.40.50.840">
    <property type="match status" value="1"/>
</dbReference>
<dbReference type="PANTHER" id="PTHR18919:SF139">
    <property type="entry name" value="THIOLASE-LIKE PROTEIN TYPE 1 ADDITIONAL C-TERMINAL DOMAIN-CONTAINING PROTEIN"/>
    <property type="match status" value="1"/>
</dbReference>
<keyword evidence="7" id="KW-1185">Reference proteome</keyword>
<dbReference type="Gene3D" id="3.40.47.10">
    <property type="match status" value="1"/>
</dbReference>
<comment type="caution">
    <text evidence="6">The sequence shown here is derived from an EMBL/GenBank/DDBJ whole genome shotgun (WGS) entry which is preliminary data.</text>
</comment>
<feature type="domain" description="Thiolase C-terminal" evidence="5">
    <location>
        <begin position="287"/>
        <end position="352"/>
    </location>
</feature>
<dbReference type="SUPFAM" id="SSF53901">
    <property type="entry name" value="Thiolase-like"/>
    <property type="match status" value="2"/>
</dbReference>
<evidence type="ECO:0000313" key="7">
    <source>
        <dbReference type="Proteomes" id="UP001143307"/>
    </source>
</evidence>
<proteinExistence type="inferred from homology"/>
<dbReference type="InterPro" id="IPR055140">
    <property type="entry name" value="Thiolase_C_2"/>
</dbReference>
<dbReference type="EMBL" id="SHNP01000004">
    <property type="protein sequence ID" value="MCX2974221.1"/>
    <property type="molecule type" value="Genomic_DNA"/>
</dbReference>
<feature type="domain" description="Thiolase-like protein type 1 additional C-terminal" evidence="4">
    <location>
        <begin position="424"/>
        <end position="500"/>
    </location>
</feature>
<evidence type="ECO:0000259" key="5">
    <source>
        <dbReference type="Pfam" id="PF22691"/>
    </source>
</evidence>
<gene>
    <name evidence="6" type="ORF">EYC87_11565</name>
</gene>
<dbReference type="PANTHER" id="PTHR18919">
    <property type="entry name" value="ACETYL-COA C-ACYLTRANSFERASE"/>
    <property type="match status" value="1"/>
</dbReference>
<dbReference type="Pfam" id="PF22691">
    <property type="entry name" value="Thiolase_C_1"/>
    <property type="match status" value="1"/>
</dbReference>
<comment type="similarity">
    <text evidence="1">Belongs to the thiolase-like superfamily. Thiolase family.</text>
</comment>
<dbReference type="Pfam" id="PF18313">
    <property type="entry name" value="TLP1_add_C"/>
    <property type="match status" value="1"/>
</dbReference>
<keyword evidence="2" id="KW-0808">Transferase</keyword>
<evidence type="ECO:0000256" key="1">
    <source>
        <dbReference type="ARBA" id="ARBA00010982"/>
    </source>
</evidence>
<organism evidence="6 7">
    <name type="scientific">Candidatus Seongchinamella marina</name>
    <dbReference type="NCBI Taxonomy" id="2518990"/>
    <lineage>
        <taxon>Bacteria</taxon>
        <taxon>Pseudomonadati</taxon>
        <taxon>Pseudomonadota</taxon>
        <taxon>Gammaproteobacteria</taxon>
        <taxon>Cellvibrionales</taxon>
        <taxon>Halieaceae</taxon>
        <taxon>Seongchinamella</taxon>
    </lineage>
</organism>
<protein>
    <submittedName>
        <fullName evidence="6">Acetyl-CoA acetyltransferase</fullName>
    </submittedName>
</protein>
<evidence type="ECO:0000256" key="2">
    <source>
        <dbReference type="ARBA" id="ARBA00022679"/>
    </source>
</evidence>
<dbReference type="CDD" id="cd00829">
    <property type="entry name" value="SCP-x_thiolase"/>
    <property type="match status" value="1"/>
</dbReference>
<dbReference type="RefSeq" id="WP_279253020.1">
    <property type="nucleotide sequence ID" value="NZ_SHNP01000004.1"/>
</dbReference>
<evidence type="ECO:0000259" key="4">
    <source>
        <dbReference type="Pfam" id="PF18313"/>
    </source>
</evidence>
<keyword evidence="3" id="KW-0012">Acyltransferase</keyword>
<accession>A0ABT3SX96</accession>
<name>A0ABT3SX96_9GAMM</name>
<dbReference type="Proteomes" id="UP001143307">
    <property type="component" value="Unassembled WGS sequence"/>
</dbReference>
<dbReference type="InterPro" id="IPR040771">
    <property type="entry name" value="TLP1_add_C"/>
</dbReference>
<evidence type="ECO:0000313" key="6">
    <source>
        <dbReference type="EMBL" id="MCX2974221.1"/>
    </source>
</evidence>